<feature type="domain" description="Tyrosine-protein phosphatase" evidence="6">
    <location>
        <begin position="180"/>
        <end position="333"/>
    </location>
</feature>
<keyword evidence="3" id="KW-0378">Hydrolase</keyword>
<feature type="region of interest" description="Disordered" evidence="5">
    <location>
        <begin position="339"/>
        <end position="396"/>
    </location>
</feature>
<evidence type="ECO:0000256" key="1">
    <source>
        <dbReference type="ARBA" id="ARBA00008601"/>
    </source>
</evidence>
<evidence type="ECO:0000256" key="5">
    <source>
        <dbReference type="SAM" id="MobiDB-lite"/>
    </source>
</evidence>
<evidence type="ECO:0000259" key="7">
    <source>
        <dbReference type="PROSITE" id="PS50056"/>
    </source>
</evidence>
<accession>A0A5C3QE23</accession>
<evidence type="ECO:0000259" key="6">
    <source>
        <dbReference type="PROSITE" id="PS50054"/>
    </source>
</evidence>
<feature type="compositionally biased region" description="Polar residues" evidence="5">
    <location>
        <begin position="89"/>
        <end position="105"/>
    </location>
</feature>
<feature type="region of interest" description="Disordered" evidence="5">
    <location>
        <begin position="1"/>
        <end position="177"/>
    </location>
</feature>
<dbReference type="EMBL" id="ML178831">
    <property type="protein sequence ID" value="TFK99941.1"/>
    <property type="molecule type" value="Genomic_DNA"/>
</dbReference>
<sequence>MSISTGQTYGGGEGGGGVYGLTPPRTPVTPRALYGERAGSVSPPRTARGASGFAQAQVDGPGRFLAEEQGRSEFEARGQGQARGPGSPTRLQTYPPSPDTYTASPAQYLPSFSRSRSPSPRGFPSSPDPRGATGFPASSSGFPASSYPSSPDPRGFPGSSGGFPSSSGSPAEESPLPTFTISTILPSFLFLGPEPSSPSHVEALKKLGVKRIVNLAVECGPDDHGLGGGEGGGAFEKYDKIGMRDTVEEENVGRGVRSVCALLDDARLHSSPTYVHCKAGKSRSVTAVIAYLIHANHWTLAQAYAYVVERRKGVSPNIGFVSELMTFEEEELGGKSMGVNGLGAGGGGGGGGGKSKGLHPHPQAPAHANAGMNGHGCGHDVSPESTPNLPGGSMVGREAIIGDAGQEMEVRDQWGRYRHARRAPVDEATLQPLRRVSKAGLESTGMGGEEWTS</sequence>
<organism evidence="8 9">
    <name type="scientific">Pterulicium gracile</name>
    <dbReference type="NCBI Taxonomy" id="1884261"/>
    <lineage>
        <taxon>Eukaryota</taxon>
        <taxon>Fungi</taxon>
        <taxon>Dikarya</taxon>
        <taxon>Basidiomycota</taxon>
        <taxon>Agaricomycotina</taxon>
        <taxon>Agaricomycetes</taxon>
        <taxon>Agaricomycetidae</taxon>
        <taxon>Agaricales</taxon>
        <taxon>Pleurotineae</taxon>
        <taxon>Pterulaceae</taxon>
        <taxon>Pterulicium</taxon>
    </lineage>
</organism>
<dbReference type="OrthoDB" id="273181at2759"/>
<feature type="compositionally biased region" description="Basic and acidic residues" evidence="5">
    <location>
        <begin position="65"/>
        <end position="76"/>
    </location>
</feature>
<dbReference type="STRING" id="1884261.A0A5C3QE23"/>
<dbReference type="InterPro" id="IPR000340">
    <property type="entry name" value="Dual-sp_phosphatase_cat-dom"/>
</dbReference>
<evidence type="ECO:0000256" key="4">
    <source>
        <dbReference type="ARBA" id="ARBA00022912"/>
    </source>
</evidence>
<dbReference type="GO" id="GO:0005737">
    <property type="term" value="C:cytoplasm"/>
    <property type="evidence" value="ECO:0007669"/>
    <property type="project" value="TreeGrafter"/>
</dbReference>
<gene>
    <name evidence="8" type="ORF">BDV98DRAFT_509927</name>
</gene>
<dbReference type="AlphaFoldDB" id="A0A5C3QE23"/>
<dbReference type="Pfam" id="PF00782">
    <property type="entry name" value="DSPc"/>
    <property type="match status" value="1"/>
</dbReference>
<dbReference type="GO" id="GO:0004725">
    <property type="term" value="F:protein tyrosine phosphatase activity"/>
    <property type="evidence" value="ECO:0007669"/>
    <property type="project" value="UniProtKB-EC"/>
</dbReference>
<keyword evidence="9" id="KW-1185">Reference proteome</keyword>
<dbReference type="PANTHER" id="PTHR10159">
    <property type="entry name" value="DUAL SPECIFICITY PROTEIN PHOSPHATASE"/>
    <property type="match status" value="1"/>
</dbReference>
<protein>
    <recommendedName>
        <fullName evidence="2">protein-tyrosine-phosphatase</fullName>
        <ecNumber evidence="2">3.1.3.48</ecNumber>
    </recommendedName>
</protein>
<dbReference type="InterPro" id="IPR029021">
    <property type="entry name" value="Prot-tyrosine_phosphatase-like"/>
</dbReference>
<dbReference type="SUPFAM" id="SSF52799">
    <property type="entry name" value="(Phosphotyrosine protein) phosphatases II"/>
    <property type="match status" value="1"/>
</dbReference>
<dbReference type="CDD" id="cd14498">
    <property type="entry name" value="DSP"/>
    <property type="match status" value="1"/>
</dbReference>
<dbReference type="EC" id="3.1.3.48" evidence="2"/>
<feature type="domain" description="Tyrosine specific protein phosphatases" evidence="7">
    <location>
        <begin position="250"/>
        <end position="314"/>
    </location>
</feature>
<dbReference type="FunFam" id="3.90.190.10:FF:000120">
    <property type="entry name" value="MAP kinase phosphatase, putative"/>
    <property type="match status" value="1"/>
</dbReference>
<dbReference type="GO" id="GO:0043409">
    <property type="term" value="P:negative regulation of MAPK cascade"/>
    <property type="evidence" value="ECO:0007669"/>
    <property type="project" value="TreeGrafter"/>
</dbReference>
<proteinExistence type="inferred from homology"/>
<dbReference type="InterPro" id="IPR020422">
    <property type="entry name" value="TYR_PHOSPHATASE_DUAL_dom"/>
</dbReference>
<comment type="similarity">
    <text evidence="1">Belongs to the protein-tyrosine phosphatase family. Non-receptor class dual specificity subfamily.</text>
</comment>
<evidence type="ECO:0000313" key="8">
    <source>
        <dbReference type="EMBL" id="TFK99941.1"/>
    </source>
</evidence>
<dbReference type="PROSITE" id="PS50056">
    <property type="entry name" value="TYR_PHOSPHATASE_2"/>
    <property type="match status" value="1"/>
</dbReference>
<dbReference type="SMART" id="SM00195">
    <property type="entry name" value="DSPc"/>
    <property type="match status" value="1"/>
</dbReference>
<evidence type="ECO:0000256" key="3">
    <source>
        <dbReference type="ARBA" id="ARBA00022801"/>
    </source>
</evidence>
<dbReference type="InterPro" id="IPR000387">
    <property type="entry name" value="Tyr_Pase_dom"/>
</dbReference>
<dbReference type="PANTHER" id="PTHR10159:SF530">
    <property type="entry name" value="DUAL SPECIFICITY PROTEIN PHOSPHATASE DDB_G0271350-RELATED"/>
    <property type="match status" value="1"/>
</dbReference>
<keyword evidence="4" id="KW-0904">Protein phosphatase</keyword>
<evidence type="ECO:0000256" key="2">
    <source>
        <dbReference type="ARBA" id="ARBA00013064"/>
    </source>
</evidence>
<evidence type="ECO:0000313" key="9">
    <source>
        <dbReference type="Proteomes" id="UP000305067"/>
    </source>
</evidence>
<dbReference type="PROSITE" id="PS50054">
    <property type="entry name" value="TYR_PHOSPHATASE_DUAL"/>
    <property type="match status" value="1"/>
</dbReference>
<feature type="compositionally biased region" description="Gly residues" evidence="5">
    <location>
        <begin position="340"/>
        <end position="355"/>
    </location>
</feature>
<dbReference type="Gene3D" id="3.90.190.10">
    <property type="entry name" value="Protein tyrosine phosphatase superfamily"/>
    <property type="match status" value="1"/>
</dbReference>
<dbReference type="Proteomes" id="UP000305067">
    <property type="component" value="Unassembled WGS sequence"/>
</dbReference>
<reference evidence="8 9" key="1">
    <citation type="journal article" date="2019" name="Nat. Ecol. Evol.">
        <title>Megaphylogeny resolves global patterns of mushroom evolution.</title>
        <authorList>
            <person name="Varga T."/>
            <person name="Krizsan K."/>
            <person name="Foldi C."/>
            <person name="Dima B."/>
            <person name="Sanchez-Garcia M."/>
            <person name="Sanchez-Ramirez S."/>
            <person name="Szollosi G.J."/>
            <person name="Szarkandi J.G."/>
            <person name="Papp V."/>
            <person name="Albert L."/>
            <person name="Andreopoulos W."/>
            <person name="Angelini C."/>
            <person name="Antonin V."/>
            <person name="Barry K.W."/>
            <person name="Bougher N.L."/>
            <person name="Buchanan P."/>
            <person name="Buyck B."/>
            <person name="Bense V."/>
            <person name="Catcheside P."/>
            <person name="Chovatia M."/>
            <person name="Cooper J."/>
            <person name="Damon W."/>
            <person name="Desjardin D."/>
            <person name="Finy P."/>
            <person name="Geml J."/>
            <person name="Haridas S."/>
            <person name="Hughes K."/>
            <person name="Justo A."/>
            <person name="Karasinski D."/>
            <person name="Kautmanova I."/>
            <person name="Kiss B."/>
            <person name="Kocsube S."/>
            <person name="Kotiranta H."/>
            <person name="LaButti K.M."/>
            <person name="Lechner B.E."/>
            <person name="Liimatainen K."/>
            <person name="Lipzen A."/>
            <person name="Lukacs Z."/>
            <person name="Mihaltcheva S."/>
            <person name="Morgado L.N."/>
            <person name="Niskanen T."/>
            <person name="Noordeloos M.E."/>
            <person name="Ohm R.A."/>
            <person name="Ortiz-Santana B."/>
            <person name="Ovrebo C."/>
            <person name="Racz N."/>
            <person name="Riley R."/>
            <person name="Savchenko A."/>
            <person name="Shiryaev A."/>
            <person name="Soop K."/>
            <person name="Spirin V."/>
            <person name="Szebenyi C."/>
            <person name="Tomsovsky M."/>
            <person name="Tulloss R.E."/>
            <person name="Uehling J."/>
            <person name="Grigoriev I.V."/>
            <person name="Vagvolgyi C."/>
            <person name="Papp T."/>
            <person name="Martin F.M."/>
            <person name="Miettinen O."/>
            <person name="Hibbett D.S."/>
            <person name="Nagy L.G."/>
        </authorList>
    </citation>
    <scope>NUCLEOTIDE SEQUENCE [LARGE SCALE GENOMIC DNA]</scope>
    <source>
        <strain evidence="8 9">CBS 309.79</strain>
    </source>
</reference>
<name>A0A5C3QE23_9AGAR</name>
<feature type="compositionally biased region" description="Low complexity" evidence="5">
    <location>
        <begin position="110"/>
        <end position="177"/>
    </location>
</feature>
<feature type="compositionally biased region" description="Gly residues" evidence="5">
    <location>
        <begin position="8"/>
        <end position="19"/>
    </location>
</feature>